<dbReference type="InterPro" id="IPR014710">
    <property type="entry name" value="RmlC-like_jellyroll"/>
</dbReference>
<sequence>MNYEEFCELAPLYVLDVLDAKERRLLEDYIAQFPESEAHLDELAETLAMMPYSLPERTMATNLKARLFERIADETVADSHQSITYPAMGTHLPLFTVRPADVRWQPHPVPGVAIAKLYEDPVRREIVCLLRAQAGVYYPCHRHVGAEEIFMLEGDLVVNGEVYGTGDYIRSAPGTIHNPHTVNGCMFFIRTSLDDEIIN</sequence>
<dbReference type="SUPFAM" id="SSF51182">
    <property type="entry name" value="RmlC-like cupins"/>
    <property type="match status" value="1"/>
</dbReference>
<name>A0A6J4ITD4_9CYAN</name>
<protein>
    <recommendedName>
        <fullName evidence="1">ChrR-like cupin domain-containing protein</fullName>
    </recommendedName>
</protein>
<evidence type="ECO:0000313" key="2">
    <source>
        <dbReference type="EMBL" id="CAA9258710.1"/>
    </source>
</evidence>
<dbReference type="Gene3D" id="2.60.120.10">
    <property type="entry name" value="Jelly Rolls"/>
    <property type="match status" value="1"/>
</dbReference>
<organism evidence="2">
    <name type="scientific">uncultured Coleofasciculus sp</name>
    <dbReference type="NCBI Taxonomy" id="1267456"/>
    <lineage>
        <taxon>Bacteria</taxon>
        <taxon>Bacillati</taxon>
        <taxon>Cyanobacteriota</taxon>
        <taxon>Cyanophyceae</taxon>
        <taxon>Coleofasciculales</taxon>
        <taxon>Coleofasciculaceae</taxon>
        <taxon>Coleofasciculus</taxon>
        <taxon>environmental samples</taxon>
    </lineage>
</organism>
<dbReference type="InterPro" id="IPR011051">
    <property type="entry name" value="RmlC_Cupin_sf"/>
</dbReference>
<dbReference type="InterPro" id="IPR041916">
    <property type="entry name" value="Anti_sigma_zinc_sf"/>
</dbReference>
<dbReference type="EMBL" id="CADCTM010000356">
    <property type="protein sequence ID" value="CAA9258710.1"/>
    <property type="molecule type" value="Genomic_DNA"/>
</dbReference>
<dbReference type="AlphaFoldDB" id="A0A6J4ITD4"/>
<dbReference type="Pfam" id="PF12973">
    <property type="entry name" value="Cupin_7"/>
    <property type="match status" value="1"/>
</dbReference>
<dbReference type="Gene3D" id="1.10.10.1320">
    <property type="entry name" value="Anti-sigma factor, zinc-finger domain"/>
    <property type="match status" value="1"/>
</dbReference>
<gene>
    <name evidence="2" type="ORF">AVDCRST_MAG92-2359</name>
</gene>
<dbReference type="InterPro" id="IPR025979">
    <property type="entry name" value="ChrR-like_cupin_dom"/>
</dbReference>
<proteinExistence type="predicted"/>
<accession>A0A6J4ITD4</accession>
<feature type="domain" description="ChrR-like cupin" evidence="1">
    <location>
        <begin position="96"/>
        <end position="191"/>
    </location>
</feature>
<evidence type="ECO:0000259" key="1">
    <source>
        <dbReference type="Pfam" id="PF12973"/>
    </source>
</evidence>
<reference evidence="2" key="1">
    <citation type="submission" date="2020-02" db="EMBL/GenBank/DDBJ databases">
        <authorList>
            <person name="Meier V. D."/>
        </authorList>
    </citation>
    <scope>NUCLEOTIDE SEQUENCE</scope>
    <source>
        <strain evidence="2">AVDCRST_MAG92</strain>
    </source>
</reference>